<dbReference type="AlphaFoldDB" id="A0A0C3CZZ1"/>
<keyword evidence="3" id="KW-1185">Reference proteome</keyword>
<dbReference type="InParanoid" id="A0A0C3CZZ1"/>
<reference evidence="2 3" key="1">
    <citation type="submission" date="2014-04" db="EMBL/GenBank/DDBJ databases">
        <authorList>
            <consortium name="DOE Joint Genome Institute"/>
            <person name="Kuo A."/>
            <person name="Martino E."/>
            <person name="Perotto S."/>
            <person name="Kohler A."/>
            <person name="Nagy L.G."/>
            <person name="Floudas D."/>
            <person name="Copeland A."/>
            <person name="Barry K.W."/>
            <person name="Cichocki N."/>
            <person name="Veneault-Fourrey C."/>
            <person name="LaButti K."/>
            <person name="Lindquist E.A."/>
            <person name="Lipzen A."/>
            <person name="Lundell T."/>
            <person name="Morin E."/>
            <person name="Murat C."/>
            <person name="Sun H."/>
            <person name="Tunlid A."/>
            <person name="Henrissat B."/>
            <person name="Grigoriev I.V."/>
            <person name="Hibbett D.S."/>
            <person name="Martin F."/>
            <person name="Nordberg H.P."/>
            <person name="Cantor M.N."/>
            <person name="Hua S.X."/>
        </authorList>
    </citation>
    <scope>NUCLEOTIDE SEQUENCE [LARGE SCALE GENOMIC DNA]</scope>
    <source>
        <strain evidence="2 3">Zn</strain>
    </source>
</reference>
<feature type="domain" description="Heterokaryon incompatibility" evidence="1">
    <location>
        <begin position="24"/>
        <end position="112"/>
    </location>
</feature>
<gene>
    <name evidence="2" type="ORF">OIDMADRAFT_66674</name>
</gene>
<accession>A0A0C3CZZ1</accession>
<dbReference type="OrthoDB" id="674604at2759"/>
<name>A0A0C3CZZ1_OIDMZ</name>
<dbReference type="STRING" id="913774.A0A0C3CZZ1"/>
<evidence type="ECO:0000313" key="2">
    <source>
        <dbReference type="EMBL" id="KIM95217.1"/>
    </source>
</evidence>
<reference evidence="3" key="2">
    <citation type="submission" date="2015-01" db="EMBL/GenBank/DDBJ databases">
        <title>Evolutionary Origins and Diversification of the Mycorrhizal Mutualists.</title>
        <authorList>
            <consortium name="DOE Joint Genome Institute"/>
            <consortium name="Mycorrhizal Genomics Consortium"/>
            <person name="Kohler A."/>
            <person name="Kuo A."/>
            <person name="Nagy L.G."/>
            <person name="Floudas D."/>
            <person name="Copeland A."/>
            <person name="Barry K.W."/>
            <person name="Cichocki N."/>
            <person name="Veneault-Fourrey C."/>
            <person name="LaButti K."/>
            <person name="Lindquist E.A."/>
            <person name="Lipzen A."/>
            <person name="Lundell T."/>
            <person name="Morin E."/>
            <person name="Murat C."/>
            <person name="Riley R."/>
            <person name="Ohm R."/>
            <person name="Sun H."/>
            <person name="Tunlid A."/>
            <person name="Henrissat B."/>
            <person name="Grigoriev I.V."/>
            <person name="Hibbett D.S."/>
            <person name="Martin F."/>
        </authorList>
    </citation>
    <scope>NUCLEOTIDE SEQUENCE [LARGE SCALE GENOMIC DNA]</scope>
    <source>
        <strain evidence="3">Zn</strain>
    </source>
</reference>
<dbReference type="PANTHER" id="PTHR10622">
    <property type="entry name" value="HET DOMAIN-CONTAINING PROTEIN"/>
    <property type="match status" value="1"/>
</dbReference>
<dbReference type="PANTHER" id="PTHR10622:SF11">
    <property type="entry name" value="HET-DOMAIN-CONTAINING PROTEIN"/>
    <property type="match status" value="1"/>
</dbReference>
<evidence type="ECO:0000259" key="1">
    <source>
        <dbReference type="Pfam" id="PF06985"/>
    </source>
</evidence>
<dbReference type="Proteomes" id="UP000054321">
    <property type="component" value="Unassembled WGS sequence"/>
</dbReference>
<dbReference type="Pfam" id="PF06985">
    <property type="entry name" value="HET"/>
    <property type="match status" value="1"/>
</dbReference>
<sequence length="244" mass="28232">MRLLERKGDGFSLTKDFGDQVSQYAILSHTWGTDTEEVTFRDLIDGTGMNKVGYNKIRFCGGQAIRDGLQYFWVDTCCIDKSNSTELQEAVNSMFRWYQNASKCYVYLSDVSIVEQEGGTSPSQCPWESAFRASRWFTRGWTLQELLAPNSVEFFSQEGKLLGNKKTLEQQIHEITRIAVAAIRGAPLSNFTVEERLLWAENRQTTREEDKAYSLLGIFNIYMPLIYGERREHAFRRLREEIEK</sequence>
<dbReference type="EMBL" id="KN832887">
    <property type="protein sequence ID" value="KIM95217.1"/>
    <property type="molecule type" value="Genomic_DNA"/>
</dbReference>
<feature type="non-terminal residue" evidence="2">
    <location>
        <position position="244"/>
    </location>
</feature>
<organism evidence="2 3">
    <name type="scientific">Oidiodendron maius (strain Zn)</name>
    <dbReference type="NCBI Taxonomy" id="913774"/>
    <lineage>
        <taxon>Eukaryota</taxon>
        <taxon>Fungi</taxon>
        <taxon>Dikarya</taxon>
        <taxon>Ascomycota</taxon>
        <taxon>Pezizomycotina</taxon>
        <taxon>Leotiomycetes</taxon>
        <taxon>Leotiomycetes incertae sedis</taxon>
        <taxon>Myxotrichaceae</taxon>
        <taxon>Oidiodendron</taxon>
    </lineage>
</organism>
<protein>
    <recommendedName>
        <fullName evidence="1">Heterokaryon incompatibility domain-containing protein</fullName>
    </recommendedName>
</protein>
<dbReference type="HOGENOM" id="CLU_000288_138_0_1"/>
<dbReference type="InterPro" id="IPR010730">
    <property type="entry name" value="HET"/>
</dbReference>
<evidence type="ECO:0000313" key="3">
    <source>
        <dbReference type="Proteomes" id="UP000054321"/>
    </source>
</evidence>
<proteinExistence type="predicted"/>